<evidence type="ECO:0000313" key="2">
    <source>
        <dbReference type="Proteomes" id="UP001163321"/>
    </source>
</evidence>
<sequence length="501" mass="55252">MQSSRFVAGPDFYNYDMFGGLRPGGRVTFFSIEYAGLVAATFTSSFVYIGVRFGLLPMINNKLLLTATQCEAMDRLVEVPAALAFFVGLYADAVPVRGFRRKSYMVIGMNLSLLCLAIFSLGCFFVTDLGIMMGNGFSYITMLLMGGVSFGSMINFCSVHTAVVTLSQRESLETRGIFQADYLITRVTGQISARLLVYLILNVLKTFEITFFLLILMSLSIATIAIVLTGLAEPPAHRKESLRGKCESYWKLTKQKAVWRILVVVASFAFFLSFNFPLVTEALNEWTNTDDSASKLLSQSLNDLVMILTIILWRSTLRNMIWKWFFATAPVMTVLPKTLMAVFVIPEICRNPVLDIVLTGVGGVATGVMALVLLAPVAEIIEEGSEGGVVGLALSFNSIFKILVSTILTTIQRTSLVPSSASEDTPYRRWYITILVLIGCCINSLAIFVIPFLPLQKLDAQLVRMYGGFTESASCLTAIAFLTSLAYCIAYNIYIFTDSID</sequence>
<dbReference type="Proteomes" id="UP001163321">
    <property type="component" value="Chromosome 5"/>
</dbReference>
<dbReference type="EMBL" id="CM047584">
    <property type="protein sequence ID" value="KAI9912072.1"/>
    <property type="molecule type" value="Genomic_DNA"/>
</dbReference>
<accession>A0ACC0W0T9</accession>
<protein>
    <submittedName>
        <fullName evidence="1">Uncharacterized protein</fullName>
    </submittedName>
</protein>
<gene>
    <name evidence="1" type="ORF">PsorP6_009750</name>
</gene>
<comment type="caution">
    <text evidence="1">The sequence shown here is derived from an EMBL/GenBank/DDBJ whole genome shotgun (WGS) entry which is preliminary data.</text>
</comment>
<proteinExistence type="predicted"/>
<reference evidence="1 2" key="1">
    <citation type="journal article" date="2022" name="bioRxiv">
        <title>The genome of the oomycete Peronosclerospora sorghi, a cosmopolitan pathogen of maize and sorghum, is inflated with dispersed pseudogenes.</title>
        <authorList>
            <person name="Fletcher K."/>
            <person name="Martin F."/>
            <person name="Isakeit T."/>
            <person name="Cavanaugh K."/>
            <person name="Magill C."/>
            <person name="Michelmore R."/>
        </authorList>
    </citation>
    <scope>NUCLEOTIDE SEQUENCE [LARGE SCALE GENOMIC DNA]</scope>
    <source>
        <strain evidence="1">P6</strain>
    </source>
</reference>
<name>A0ACC0W0T9_9STRA</name>
<evidence type="ECO:0000313" key="1">
    <source>
        <dbReference type="EMBL" id="KAI9912072.1"/>
    </source>
</evidence>
<keyword evidence="2" id="KW-1185">Reference proteome</keyword>
<organism evidence="1 2">
    <name type="scientific">Peronosclerospora sorghi</name>
    <dbReference type="NCBI Taxonomy" id="230839"/>
    <lineage>
        <taxon>Eukaryota</taxon>
        <taxon>Sar</taxon>
        <taxon>Stramenopiles</taxon>
        <taxon>Oomycota</taxon>
        <taxon>Peronosporomycetes</taxon>
        <taxon>Peronosporales</taxon>
        <taxon>Peronosporaceae</taxon>
        <taxon>Peronosclerospora</taxon>
    </lineage>
</organism>